<dbReference type="CDD" id="cd06530">
    <property type="entry name" value="S26_SPase_I"/>
    <property type="match status" value="1"/>
</dbReference>
<dbReference type="PROSITE" id="PS00761">
    <property type="entry name" value="SPASE_I_3"/>
    <property type="match status" value="1"/>
</dbReference>
<keyword evidence="5" id="KW-0472">Membrane</keyword>
<name>A0A6J6CI22_9ZZZZ</name>
<dbReference type="GO" id="GO:0006465">
    <property type="term" value="P:signal peptide processing"/>
    <property type="evidence" value="ECO:0007669"/>
    <property type="project" value="InterPro"/>
</dbReference>
<feature type="domain" description="Peptidase S26" evidence="6">
    <location>
        <begin position="41"/>
        <end position="202"/>
    </location>
</feature>
<dbReference type="PRINTS" id="PR00727">
    <property type="entry name" value="LEADERPTASE"/>
</dbReference>
<keyword evidence="5" id="KW-1133">Transmembrane helix</keyword>
<dbReference type="InterPro" id="IPR019758">
    <property type="entry name" value="Pept_S26A_signal_pept_1_CS"/>
</dbReference>
<dbReference type="GO" id="GO:0016020">
    <property type="term" value="C:membrane"/>
    <property type="evidence" value="ECO:0007669"/>
    <property type="project" value="InterPro"/>
</dbReference>
<comment type="catalytic activity">
    <reaction evidence="1">
        <text>Cleavage of hydrophobic, N-terminal signal or leader sequences from secreted and periplasmic proteins.</text>
        <dbReference type="EC" id="3.4.21.89"/>
    </reaction>
</comment>
<comment type="similarity">
    <text evidence="2">Belongs to the peptidase S26 family.</text>
</comment>
<dbReference type="PANTHER" id="PTHR43390">
    <property type="entry name" value="SIGNAL PEPTIDASE I"/>
    <property type="match status" value="1"/>
</dbReference>
<dbReference type="InterPro" id="IPR036286">
    <property type="entry name" value="LexA/Signal_pep-like_sf"/>
</dbReference>
<reference evidence="7" key="1">
    <citation type="submission" date="2020-05" db="EMBL/GenBank/DDBJ databases">
        <authorList>
            <person name="Chiriac C."/>
            <person name="Salcher M."/>
            <person name="Ghai R."/>
            <person name="Kavagutti S V."/>
        </authorList>
    </citation>
    <scope>NUCLEOTIDE SEQUENCE</scope>
</reference>
<dbReference type="InterPro" id="IPR019533">
    <property type="entry name" value="Peptidase_S26"/>
</dbReference>
<dbReference type="NCBIfam" id="TIGR02227">
    <property type="entry name" value="sigpep_I_bact"/>
    <property type="match status" value="1"/>
</dbReference>
<dbReference type="AlphaFoldDB" id="A0A6J6CI22"/>
<dbReference type="SUPFAM" id="SSF51306">
    <property type="entry name" value="LexA/Signal peptidase"/>
    <property type="match status" value="1"/>
</dbReference>
<sequence length="210" mass="23130">MTEQLGVEPEPSPDRVQPRDLLADALPPRPAAPAKRMNPIVEWIVVVAVAITSALLVRAYVVQQFAVEGESMINTLQDGDRVLVNRLSYRLHDPRRGDVVVLKRFGGGATERDLIKRVVGLPGETVEVRSCVVYIDDRPLVEPYLDPEVQQRDGCGSDQAPTVVPEGAVYVLGDHRGKSSDSRAFGPVAEEFLIGRAFVIIWPVGDWAWL</sequence>
<feature type="transmembrane region" description="Helical" evidence="5">
    <location>
        <begin position="40"/>
        <end position="61"/>
    </location>
</feature>
<dbReference type="GO" id="GO:0009003">
    <property type="term" value="F:signal peptidase activity"/>
    <property type="evidence" value="ECO:0007669"/>
    <property type="project" value="UniProtKB-EC"/>
</dbReference>
<dbReference type="InterPro" id="IPR019757">
    <property type="entry name" value="Pept_S26A_signal_pept_1_Lys-AS"/>
</dbReference>
<accession>A0A6J6CI22</accession>
<gene>
    <name evidence="7" type="ORF">UFOPK1493_01052</name>
</gene>
<evidence type="ECO:0000256" key="5">
    <source>
        <dbReference type="SAM" id="Phobius"/>
    </source>
</evidence>
<dbReference type="EC" id="3.4.21.89" evidence="3"/>
<dbReference type="Gene3D" id="2.10.109.10">
    <property type="entry name" value="Umud Fragment, subunit A"/>
    <property type="match status" value="1"/>
</dbReference>
<dbReference type="PROSITE" id="PS00760">
    <property type="entry name" value="SPASE_I_2"/>
    <property type="match status" value="1"/>
</dbReference>
<evidence type="ECO:0000313" key="7">
    <source>
        <dbReference type="EMBL" id="CAB4550936.1"/>
    </source>
</evidence>
<proteinExistence type="inferred from homology"/>
<keyword evidence="4" id="KW-0378">Hydrolase</keyword>
<evidence type="ECO:0000256" key="1">
    <source>
        <dbReference type="ARBA" id="ARBA00000677"/>
    </source>
</evidence>
<protein>
    <recommendedName>
        <fullName evidence="3">signal peptidase I</fullName>
        <ecNumber evidence="3">3.4.21.89</ecNumber>
    </recommendedName>
</protein>
<keyword evidence="5" id="KW-0812">Transmembrane</keyword>
<dbReference type="PANTHER" id="PTHR43390:SF1">
    <property type="entry name" value="CHLOROPLAST PROCESSING PEPTIDASE"/>
    <property type="match status" value="1"/>
</dbReference>
<evidence type="ECO:0000256" key="3">
    <source>
        <dbReference type="ARBA" id="ARBA00013208"/>
    </source>
</evidence>
<dbReference type="Pfam" id="PF10502">
    <property type="entry name" value="Peptidase_S26"/>
    <property type="match status" value="1"/>
</dbReference>
<evidence type="ECO:0000256" key="2">
    <source>
        <dbReference type="ARBA" id="ARBA00009370"/>
    </source>
</evidence>
<dbReference type="GO" id="GO:0004252">
    <property type="term" value="F:serine-type endopeptidase activity"/>
    <property type="evidence" value="ECO:0007669"/>
    <property type="project" value="InterPro"/>
</dbReference>
<evidence type="ECO:0000256" key="4">
    <source>
        <dbReference type="ARBA" id="ARBA00022801"/>
    </source>
</evidence>
<organism evidence="7">
    <name type="scientific">freshwater metagenome</name>
    <dbReference type="NCBI Taxonomy" id="449393"/>
    <lineage>
        <taxon>unclassified sequences</taxon>
        <taxon>metagenomes</taxon>
        <taxon>ecological metagenomes</taxon>
    </lineage>
</organism>
<dbReference type="EMBL" id="CAEZSR010000028">
    <property type="protein sequence ID" value="CAB4550936.1"/>
    <property type="molecule type" value="Genomic_DNA"/>
</dbReference>
<evidence type="ECO:0000259" key="6">
    <source>
        <dbReference type="Pfam" id="PF10502"/>
    </source>
</evidence>
<dbReference type="InterPro" id="IPR000223">
    <property type="entry name" value="Pept_S26A_signal_pept_1"/>
</dbReference>